<keyword evidence="5" id="KW-1185">Reference proteome</keyword>
<dbReference type="Pfam" id="PF00072">
    <property type="entry name" value="Response_reg"/>
    <property type="match status" value="1"/>
</dbReference>
<organism evidence="4 5">
    <name type="scientific">Hyalangium minutum</name>
    <dbReference type="NCBI Taxonomy" id="394096"/>
    <lineage>
        <taxon>Bacteria</taxon>
        <taxon>Pseudomonadati</taxon>
        <taxon>Myxococcota</taxon>
        <taxon>Myxococcia</taxon>
        <taxon>Myxococcales</taxon>
        <taxon>Cystobacterineae</taxon>
        <taxon>Archangiaceae</taxon>
        <taxon>Hyalangium</taxon>
    </lineage>
</organism>
<proteinExistence type="predicted"/>
<dbReference type="SUPFAM" id="SSF52172">
    <property type="entry name" value="CheY-like"/>
    <property type="match status" value="1"/>
</dbReference>
<dbReference type="RefSeq" id="WP_044198502.1">
    <property type="nucleotide sequence ID" value="NZ_JMCB01000026.1"/>
</dbReference>
<dbReference type="Proteomes" id="UP000028725">
    <property type="component" value="Unassembled WGS sequence"/>
</dbReference>
<evidence type="ECO:0000313" key="4">
    <source>
        <dbReference type="EMBL" id="KFE60937.1"/>
    </source>
</evidence>
<dbReference type="InterPro" id="IPR011006">
    <property type="entry name" value="CheY-like_superfamily"/>
</dbReference>
<dbReference type="InterPro" id="IPR050595">
    <property type="entry name" value="Bact_response_regulator"/>
</dbReference>
<reference evidence="4 5" key="1">
    <citation type="submission" date="2014-04" db="EMBL/GenBank/DDBJ databases">
        <title>Genome assembly of Hyalangium minutum DSM 14724.</title>
        <authorList>
            <person name="Sharma G."/>
            <person name="Subramanian S."/>
        </authorList>
    </citation>
    <scope>NUCLEOTIDE SEQUENCE [LARGE SCALE GENOMIC DNA]</scope>
    <source>
        <strain evidence="4 5">DSM 14724</strain>
    </source>
</reference>
<sequence>MGPILIVDDEFGIVEALEGFLQDEGYRTATALNGQQALEKMRAERPALVLLDYMLPVLNGPAVLEAMKADPQLRDVPVVLMSASPPKLWRHLPAQEFLPKPFGLAPLVSIVRRYVGEPPAH</sequence>
<accession>A0A085VZS4</accession>
<evidence type="ECO:0000256" key="2">
    <source>
        <dbReference type="PROSITE-ProRule" id="PRU00169"/>
    </source>
</evidence>
<dbReference type="OrthoDB" id="9794815at2"/>
<evidence type="ECO:0000256" key="1">
    <source>
        <dbReference type="ARBA" id="ARBA00022553"/>
    </source>
</evidence>
<dbReference type="EMBL" id="JMCB01000026">
    <property type="protein sequence ID" value="KFE60937.1"/>
    <property type="molecule type" value="Genomic_DNA"/>
</dbReference>
<dbReference type="PANTHER" id="PTHR44591:SF3">
    <property type="entry name" value="RESPONSE REGULATORY DOMAIN-CONTAINING PROTEIN"/>
    <property type="match status" value="1"/>
</dbReference>
<dbReference type="PANTHER" id="PTHR44591">
    <property type="entry name" value="STRESS RESPONSE REGULATOR PROTEIN 1"/>
    <property type="match status" value="1"/>
</dbReference>
<dbReference type="InterPro" id="IPR001789">
    <property type="entry name" value="Sig_transdc_resp-reg_receiver"/>
</dbReference>
<dbReference type="Gene3D" id="3.40.50.2300">
    <property type="match status" value="1"/>
</dbReference>
<name>A0A085VZS4_9BACT</name>
<dbReference type="STRING" id="394096.DB31_4561"/>
<dbReference type="AlphaFoldDB" id="A0A085VZS4"/>
<evidence type="ECO:0000259" key="3">
    <source>
        <dbReference type="PROSITE" id="PS50110"/>
    </source>
</evidence>
<dbReference type="SMART" id="SM00448">
    <property type="entry name" value="REC"/>
    <property type="match status" value="1"/>
</dbReference>
<comment type="caution">
    <text evidence="4">The sequence shown here is derived from an EMBL/GenBank/DDBJ whole genome shotgun (WGS) entry which is preliminary data.</text>
</comment>
<evidence type="ECO:0000313" key="5">
    <source>
        <dbReference type="Proteomes" id="UP000028725"/>
    </source>
</evidence>
<feature type="domain" description="Response regulatory" evidence="3">
    <location>
        <begin position="3"/>
        <end position="115"/>
    </location>
</feature>
<feature type="modified residue" description="4-aspartylphosphate" evidence="2">
    <location>
        <position position="52"/>
    </location>
</feature>
<dbReference type="GO" id="GO:0000160">
    <property type="term" value="P:phosphorelay signal transduction system"/>
    <property type="evidence" value="ECO:0007669"/>
    <property type="project" value="InterPro"/>
</dbReference>
<keyword evidence="1 2" id="KW-0597">Phosphoprotein</keyword>
<dbReference type="PATRIC" id="fig|394096.3.peg.8293"/>
<gene>
    <name evidence="4" type="ORF">DB31_4561</name>
</gene>
<protein>
    <submittedName>
        <fullName evidence="4">Response regulator</fullName>
    </submittedName>
</protein>
<dbReference type="PROSITE" id="PS50110">
    <property type="entry name" value="RESPONSE_REGULATORY"/>
    <property type="match status" value="1"/>
</dbReference>